<evidence type="ECO:0000313" key="2">
    <source>
        <dbReference type="Proteomes" id="UP000050794"/>
    </source>
</evidence>
<gene>
    <name evidence="1" type="ORF">TCNE_LOCUS8497</name>
</gene>
<dbReference type="PANTHER" id="PTHR47411">
    <property type="entry name" value="B3GNT1, BETA-1,3-N-ACETYLGUCOSAMINYLTRANSFERASE 1, HOMOLOG"/>
    <property type="match status" value="1"/>
</dbReference>
<protein>
    <submittedName>
        <fullName evidence="1 3">Uncharacterized protein</fullName>
    </submittedName>
</protein>
<dbReference type="Proteomes" id="UP000050794">
    <property type="component" value="Unassembled WGS sequence"/>
</dbReference>
<dbReference type="EMBL" id="UYWY01019926">
    <property type="protein sequence ID" value="VDM39818.1"/>
    <property type="molecule type" value="Genomic_DNA"/>
</dbReference>
<evidence type="ECO:0000313" key="3">
    <source>
        <dbReference type="WBParaSite" id="TCNE_0000849701-mRNA-1"/>
    </source>
</evidence>
<name>A0A183UJ27_TOXCA</name>
<dbReference type="PANTHER" id="PTHR47411:SF3">
    <property type="entry name" value="I-BETA-1,3-N-ACETYLGLUCOSAMINYLTRANSFERASE"/>
    <property type="match status" value="1"/>
</dbReference>
<proteinExistence type="predicted"/>
<dbReference type="AlphaFoldDB" id="A0A183UJ27"/>
<dbReference type="Pfam" id="PF13896">
    <property type="entry name" value="Glyco_transf_49"/>
    <property type="match status" value="2"/>
</dbReference>
<organism evidence="2 3">
    <name type="scientific">Toxocara canis</name>
    <name type="common">Canine roundworm</name>
    <dbReference type="NCBI Taxonomy" id="6265"/>
    <lineage>
        <taxon>Eukaryota</taxon>
        <taxon>Metazoa</taxon>
        <taxon>Ecdysozoa</taxon>
        <taxon>Nematoda</taxon>
        <taxon>Chromadorea</taxon>
        <taxon>Rhabditida</taxon>
        <taxon>Spirurina</taxon>
        <taxon>Ascaridomorpha</taxon>
        <taxon>Ascaridoidea</taxon>
        <taxon>Toxocaridae</taxon>
        <taxon>Toxocara</taxon>
    </lineage>
</organism>
<evidence type="ECO:0000313" key="1">
    <source>
        <dbReference type="EMBL" id="VDM39818.1"/>
    </source>
</evidence>
<accession>A0A183UJ27</accession>
<dbReference type="WBParaSite" id="TCNE_0000849701-mRNA-1">
    <property type="protein sequence ID" value="TCNE_0000849701-mRNA-1"/>
    <property type="gene ID" value="TCNE_0000849701"/>
</dbReference>
<reference evidence="1 2" key="2">
    <citation type="submission" date="2018-11" db="EMBL/GenBank/DDBJ databases">
        <authorList>
            <consortium name="Pathogen Informatics"/>
        </authorList>
    </citation>
    <scope>NUCLEOTIDE SEQUENCE [LARGE SCALE GENOMIC DNA]</scope>
</reference>
<reference evidence="3" key="1">
    <citation type="submission" date="2016-06" db="UniProtKB">
        <authorList>
            <consortium name="WormBaseParasite"/>
        </authorList>
    </citation>
    <scope>IDENTIFICATION</scope>
</reference>
<keyword evidence="2" id="KW-1185">Reference proteome</keyword>
<sequence length="404" mass="47600">MVRRDLLGLGCGMRTGNEAHRCQPLFRIPFNAQGIAAMCRDCRVLYIQSKCEQSASLIHTVNYKNFCVIYNFWEGVNSVDSESRITLVLHSTPSFFKYIEIQASSWEGPLSVALYVPLSVSVNSTASVLSMNIVSLMPHHRQVQWSQLEDEMPADFIYPINVARNIARNGSKTELFLSSDIENFFVPKYESRMRKLAQRLLLKEKKKTVLVHRRFEVAEASGIPQDKRQLRKRMKEKKAFTFHDHVFKVGHEIEGLQEWLRVPENFNEATVFRELQYGRMEWEPQFVATQSIPMHDESFPFRRRSHTHLSVILCRLGYTFTIVNDLFSVHNGFKRQITEYEIRLLRMTMNSYKKVFRFFFFFNYPKQTLILTYFRRSCLAPFCLHFFNIPIHDSRCQIFHLNCQ</sequence>